<sequence>MSFAIGAVPFGYWGTIELGPQPHTYTRYTCPRATRYNCPRQLRPWVIATRGQKIWMDYCPNSQMAIILPSDVLVQMPPSASWCVPARCGITRGLMDSLPTCICLSLHVAKAFRLGATLCLHIAVRTFGLGQVVCTIYIWCPGGSWLDRRGTHGDHLDDAEHRICRISSRNRVARGSRPERRKKANIRAWRASPNEAYQMPRRFSYFSEVRSWLGRDRNVSERLKEYFRIYGWRCEQGAVVELRHTARTSWELSFSSPAGGKLETTLGDGTKITQDIDFNHLDNLIWQLSPPKIIRQMPDYQSGHLFRTTGGQKFLDLFRNLKPTAIFLPAPLMWGFKAEEVRSITGFSRLKFRPFAFPNAMGAVPTLDISEYLISRTAGLTFPRLFLRLFERTLYCNSGRQNSSAMVCVVVTCHSMRFLYESLPRLIGVEKYLIDYNMIFEGLLASLIYVYFDLPKWPDALAMFLSISRARQKLIPLSAKYLVNVKLTLLNVTSAVLIVNKGAGYTLQTQAAGNWQVLKPKNTQASINGLKSLADWPPNTSLFFGQFFSLGLCAYDLLPRSEIEIRTETSKLGWLMFAMLAVRLATPTGCSPYPYLPNDVAITGKVLYFLGILLLRSRAAKCRIFLHLCMSFQSLSSKASILQKRRRSGSLITSKRTVHMDMRRIDGPPKHRIFRDALLRMQCHRKANPIKAQAADHGVKFFGYSLSEEIGGGGGGFWGAGDKKEPEGGPGGDFPLGGGGGGDLRYVGSRKSRMKVVIDRGCALRPGDRNQRCFVAVAKSNAFGMACYETMMRYRSSWWCGE</sequence>
<dbReference type="EMBL" id="MPDP01000224">
    <property type="protein sequence ID" value="KAK1470525.1"/>
    <property type="molecule type" value="Genomic_DNA"/>
</dbReference>
<proteinExistence type="predicted"/>
<evidence type="ECO:0000313" key="1">
    <source>
        <dbReference type="EMBL" id="KAK1470525.1"/>
    </source>
</evidence>
<organism evidence="1 2">
    <name type="scientific">Colletotrichum cuscutae</name>
    <dbReference type="NCBI Taxonomy" id="1209917"/>
    <lineage>
        <taxon>Eukaryota</taxon>
        <taxon>Fungi</taxon>
        <taxon>Dikarya</taxon>
        <taxon>Ascomycota</taxon>
        <taxon>Pezizomycotina</taxon>
        <taxon>Sordariomycetes</taxon>
        <taxon>Hypocreomycetidae</taxon>
        <taxon>Glomerellales</taxon>
        <taxon>Glomerellaceae</taxon>
        <taxon>Colletotrichum</taxon>
        <taxon>Colletotrichum acutatum species complex</taxon>
    </lineage>
</organism>
<evidence type="ECO:0000313" key="2">
    <source>
        <dbReference type="Proteomes" id="UP001239213"/>
    </source>
</evidence>
<accession>A0AAI9XZZ1</accession>
<comment type="caution">
    <text evidence="1">The sequence shown here is derived from an EMBL/GenBank/DDBJ whole genome shotgun (WGS) entry which is preliminary data.</text>
</comment>
<name>A0AAI9XZZ1_9PEZI</name>
<dbReference type="Proteomes" id="UP001239213">
    <property type="component" value="Unassembled WGS sequence"/>
</dbReference>
<reference evidence="1" key="1">
    <citation type="submission" date="2016-11" db="EMBL/GenBank/DDBJ databases">
        <title>The genome sequence of Colletotrichum cuscutae.</title>
        <authorList>
            <person name="Baroncelli R."/>
        </authorList>
    </citation>
    <scope>NUCLEOTIDE SEQUENCE</scope>
    <source>
        <strain evidence="1">IMI 304802</strain>
    </source>
</reference>
<dbReference type="AlphaFoldDB" id="A0AAI9XZZ1"/>
<gene>
    <name evidence="1" type="ORF">CCUS01_06290</name>
</gene>
<keyword evidence="2" id="KW-1185">Reference proteome</keyword>
<protein>
    <submittedName>
        <fullName evidence="1">Uncharacterized protein</fullName>
    </submittedName>
</protein>